<sequence length="87" mass="10014">MDLIVQNTTTRPSKMFGLKREGKEEKKKMAETDLSRVYHIDVHPKQLSGTPWQELLKNAYLTPRASLALKGMQLLKEEGRKKKFSIA</sequence>
<dbReference type="EMBL" id="BPLR01018593">
    <property type="protein sequence ID" value="GIZ00877.1"/>
    <property type="molecule type" value="Genomic_DNA"/>
</dbReference>
<dbReference type="AlphaFoldDB" id="A0AAV4Y411"/>
<protein>
    <submittedName>
        <fullName evidence="1">Uncharacterized protein</fullName>
    </submittedName>
</protein>
<proteinExistence type="predicted"/>
<evidence type="ECO:0000313" key="2">
    <source>
        <dbReference type="Proteomes" id="UP001054945"/>
    </source>
</evidence>
<dbReference type="Proteomes" id="UP001054945">
    <property type="component" value="Unassembled WGS sequence"/>
</dbReference>
<reference evidence="1 2" key="1">
    <citation type="submission" date="2021-06" db="EMBL/GenBank/DDBJ databases">
        <title>Caerostris extrusa draft genome.</title>
        <authorList>
            <person name="Kono N."/>
            <person name="Arakawa K."/>
        </authorList>
    </citation>
    <scope>NUCLEOTIDE SEQUENCE [LARGE SCALE GENOMIC DNA]</scope>
</reference>
<organism evidence="1 2">
    <name type="scientific">Caerostris extrusa</name>
    <name type="common">Bark spider</name>
    <name type="synonym">Caerostris bankana</name>
    <dbReference type="NCBI Taxonomy" id="172846"/>
    <lineage>
        <taxon>Eukaryota</taxon>
        <taxon>Metazoa</taxon>
        <taxon>Ecdysozoa</taxon>
        <taxon>Arthropoda</taxon>
        <taxon>Chelicerata</taxon>
        <taxon>Arachnida</taxon>
        <taxon>Araneae</taxon>
        <taxon>Araneomorphae</taxon>
        <taxon>Entelegynae</taxon>
        <taxon>Araneoidea</taxon>
        <taxon>Araneidae</taxon>
        <taxon>Caerostris</taxon>
    </lineage>
</organism>
<accession>A0AAV4Y411</accession>
<comment type="caution">
    <text evidence="1">The sequence shown here is derived from an EMBL/GenBank/DDBJ whole genome shotgun (WGS) entry which is preliminary data.</text>
</comment>
<keyword evidence="2" id="KW-1185">Reference proteome</keyword>
<evidence type="ECO:0000313" key="1">
    <source>
        <dbReference type="EMBL" id="GIZ00877.1"/>
    </source>
</evidence>
<gene>
    <name evidence="1" type="ORF">CEXT_370591</name>
</gene>
<name>A0AAV4Y411_CAEEX</name>